<feature type="domain" description="Hedgehog/Intein (Hint)" evidence="1">
    <location>
        <begin position="190"/>
        <end position="335"/>
    </location>
</feature>
<gene>
    <name evidence="2" type="ORF">EDD52_13220</name>
</gene>
<organism evidence="2 3">
    <name type="scientific">Primorskyibacter sedentarius</name>
    <dbReference type="NCBI Taxonomy" id="745311"/>
    <lineage>
        <taxon>Bacteria</taxon>
        <taxon>Pseudomonadati</taxon>
        <taxon>Pseudomonadota</taxon>
        <taxon>Alphaproteobacteria</taxon>
        <taxon>Rhodobacterales</taxon>
        <taxon>Roseobacteraceae</taxon>
        <taxon>Primorskyibacter</taxon>
    </lineage>
</organism>
<dbReference type="AlphaFoldDB" id="A0A4R3IVX0"/>
<name>A0A4R3IVX0_9RHOB</name>
<accession>A0A4R3IVX0</accession>
<evidence type="ECO:0000259" key="1">
    <source>
        <dbReference type="Pfam" id="PF13403"/>
    </source>
</evidence>
<dbReference type="SUPFAM" id="SSF51294">
    <property type="entry name" value="Hedgehog/intein (Hint) domain"/>
    <property type="match status" value="1"/>
</dbReference>
<proteinExistence type="predicted"/>
<evidence type="ECO:0000313" key="2">
    <source>
        <dbReference type="EMBL" id="TCS54749.1"/>
    </source>
</evidence>
<dbReference type="InterPro" id="IPR036844">
    <property type="entry name" value="Hint_dom_sf"/>
</dbReference>
<dbReference type="OrthoDB" id="6305173at2"/>
<keyword evidence="3" id="KW-1185">Reference proteome</keyword>
<dbReference type="Pfam" id="PF13403">
    <property type="entry name" value="Hint_2"/>
    <property type="match status" value="1"/>
</dbReference>
<dbReference type="EMBL" id="SLZU01000032">
    <property type="protein sequence ID" value="TCS54749.1"/>
    <property type="molecule type" value="Genomic_DNA"/>
</dbReference>
<dbReference type="InterPro" id="IPR028992">
    <property type="entry name" value="Hedgehog/Intein_dom"/>
</dbReference>
<protein>
    <submittedName>
        <fullName evidence="2">Hint domain-containing protein</fullName>
    </submittedName>
</protein>
<comment type="caution">
    <text evidence="2">The sequence shown here is derived from an EMBL/GenBank/DDBJ whole genome shotgun (WGS) entry which is preliminary data.</text>
</comment>
<evidence type="ECO:0000313" key="3">
    <source>
        <dbReference type="Proteomes" id="UP000295696"/>
    </source>
</evidence>
<reference evidence="2 3" key="1">
    <citation type="submission" date="2019-03" db="EMBL/GenBank/DDBJ databases">
        <title>Genomic Encyclopedia of Type Strains, Phase IV (KMG-IV): sequencing the most valuable type-strain genomes for metagenomic binning, comparative biology and taxonomic classification.</title>
        <authorList>
            <person name="Goeker M."/>
        </authorList>
    </citation>
    <scope>NUCLEOTIDE SEQUENCE [LARGE SCALE GENOMIC DNA]</scope>
    <source>
        <strain evidence="2 3">DSM 104836</strain>
    </source>
</reference>
<dbReference type="Proteomes" id="UP000295696">
    <property type="component" value="Unassembled WGS sequence"/>
</dbReference>
<sequence length="401" mass="43298">MARISEFEQSGTDNIEVAITATEWSLLSSGLAFRITTFDQNGNEAIDTINGGTLSFFLPTDPNDWVFEVDTGEYVYVQAVPGGSFSDNNHNVSYQGFTLSSINATGFDTVYDAYMVGGFGSAFDNSFASAVNSSTIIPPGTVFTNISQQTVTPGGGNNDATLKWDAPDIDTPVVTRGSDLGNTGTAPPPPCFVTGTLITCEDGERLVETLKVGDRVLTEKRGFQTIRWIGRRRFSGLDILADDRRRPIRIGAGALGNGLPRQDLLVSRQHRMVVASDAAKGLTGARRVLIAARHMTKLKRVSLVCPARGVTYHHILFDHHEVVFANGAATESLYLSATAESAKLLQGDDLLRIEELGLLDEAVPPALPIPANRDQNEIVRQLARPMPVVADADMQRMAEAV</sequence>
<dbReference type="RefSeq" id="WP_132248736.1">
    <property type="nucleotide sequence ID" value="NZ_SLZU01000032.1"/>
</dbReference>